<feature type="region of interest" description="Disordered" evidence="1">
    <location>
        <begin position="45"/>
        <end position="104"/>
    </location>
</feature>
<proteinExistence type="predicted"/>
<feature type="compositionally biased region" description="Polar residues" evidence="1">
    <location>
        <begin position="61"/>
        <end position="83"/>
    </location>
</feature>
<evidence type="ECO:0000313" key="3">
    <source>
        <dbReference type="Proteomes" id="UP001529510"/>
    </source>
</evidence>
<keyword evidence="3" id="KW-1185">Reference proteome</keyword>
<comment type="caution">
    <text evidence="2">The sequence shown here is derived from an EMBL/GenBank/DDBJ whole genome shotgun (WGS) entry which is preliminary data.</text>
</comment>
<accession>A0ABD0QE21</accession>
<dbReference type="AlphaFoldDB" id="A0ABD0QE21"/>
<dbReference type="Proteomes" id="UP001529510">
    <property type="component" value="Unassembled WGS sequence"/>
</dbReference>
<dbReference type="EMBL" id="JAMKFB020000009">
    <property type="protein sequence ID" value="KAL0184434.1"/>
    <property type="molecule type" value="Genomic_DNA"/>
</dbReference>
<evidence type="ECO:0000313" key="2">
    <source>
        <dbReference type="EMBL" id="KAL0184434.1"/>
    </source>
</evidence>
<evidence type="ECO:0000256" key="1">
    <source>
        <dbReference type="SAM" id="MobiDB-lite"/>
    </source>
</evidence>
<sequence>STFKPEEGEYDAPIPPEHYHAYAEPLPASGTEYATPIMIDRANHLSGGTLPFRGRGLVARTDSSQSASSAYDTPKNTSDQATPTEGELYQVPQNTHNAPCQKKD</sequence>
<organism evidence="2 3">
    <name type="scientific">Cirrhinus mrigala</name>
    <name type="common">Mrigala</name>
    <dbReference type="NCBI Taxonomy" id="683832"/>
    <lineage>
        <taxon>Eukaryota</taxon>
        <taxon>Metazoa</taxon>
        <taxon>Chordata</taxon>
        <taxon>Craniata</taxon>
        <taxon>Vertebrata</taxon>
        <taxon>Euteleostomi</taxon>
        <taxon>Actinopterygii</taxon>
        <taxon>Neopterygii</taxon>
        <taxon>Teleostei</taxon>
        <taxon>Ostariophysi</taxon>
        <taxon>Cypriniformes</taxon>
        <taxon>Cyprinidae</taxon>
        <taxon>Labeoninae</taxon>
        <taxon>Labeonini</taxon>
        <taxon>Cirrhinus</taxon>
    </lineage>
</organism>
<protein>
    <submittedName>
        <fullName evidence="2">Uncharacterized protein</fullName>
    </submittedName>
</protein>
<feature type="non-terminal residue" evidence="2">
    <location>
        <position position="1"/>
    </location>
</feature>
<feature type="region of interest" description="Disordered" evidence="1">
    <location>
        <begin position="1"/>
        <end position="22"/>
    </location>
</feature>
<reference evidence="2 3" key="1">
    <citation type="submission" date="2024-05" db="EMBL/GenBank/DDBJ databases">
        <title>Genome sequencing and assembly of Indian major carp, Cirrhinus mrigala (Hamilton, 1822).</title>
        <authorList>
            <person name="Mohindra V."/>
            <person name="Chowdhury L.M."/>
            <person name="Lal K."/>
            <person name="Jena J.K."/>
        </authorList>
    </citation>
    <scope>NUCLEOTIDE SEQUENCE [LARGE SCALE GENOMIC DNA]</scope>
    <source>
        <strain evidence="2">CM1030</strain>
        <tissue evidence="2">Blood</tissue>
    </source>
</reference>
<gene>
    <name evidence="2" type="ORF">M9458_020130</name>
</gene>
<name>A0ABD0QE21_CIRMR</name>